<feature type="repeat" description="Solcar" evidence="10">
    <location>
        <begin position="212"/>
        <end position="303"/>
    </location>
</feature>
<dbReference type="EMBL" id="JALLAZ020001080">
    <property type="protein sequence ID" value="KAL3781203.1"/>
    <property type="molecule type" value="Genomic_DNA"/>
</dbReference>
<protein>
    <submittedName>
        <fullName evidence="12">Uncharacterized protein</fullName>
    </submittedName>
</protein>
<comment type="subcellular location">
    <subcellularLocation>
        <location evidence="1">Mitochondrion inner membrane</location>
        <topology evidence="1">Multi-pass membrane protein</topology>
    </subcellularLocation>
</comment>
<dbReference type="InterPro" id="IPR023395">
    <property type="entry name" value="MCP_dom_sf"/>
</dbReference>
<feature type="repeat" description="Solcar" evidence="10">
    <location>
        <begin position="108"/>
        <end position="199"/>
    </location>
</feature>
<evidence type="ECO:0000256" key="2">
    <source>
        <dbReference type="ARBA" id="ARBA00006375"/>
    </source>
</evidence>
<keyword evidence="9 10" id="KW-0472">Membrane</keyword>
<evidence type="ECO:0000256" key="1">
    <source>
        <dbReference type="ARBA" id="ARBA00004448"/>
    </source>
</evidence>
<dbReference type="PROSITE" id="PS50920">
    <property type="entry name" value="SOLCAR"/>
    <property type="match status" value="3"/>
</dbReference>
<evidence type="ECO:0000256" key="7">
    <source>
        <dbReference type="ARBA" id="ARBA00022989"/>
    </source>
</evidence>
<dbReference type="InterPro" id="IPR002067">
    <property type="entry name" value="MCP"/>
</dbReference>
<proteinExistence type="inferred from homology"/>
<dbReference type="GO" id="GO:0005743">
    <property type="term" value="C:mitochondrial inner membrane"/>
    <property type="evidence" value="ECO:0007669"/>
    <property type="project" value="UniProtKB-SubCell"/>
</dbReference>
<keyword evidence="7" id="KW-1133">Transmembrane helix</keyword>
<dbReference type="InterPro" id="IPR050391">
    <property type="entry name" value="Mito_Metabolite_Transporter"/>
</dbReference>
<keyword evidence="3 11" id="KW-0813">Transport</keyword>
<sequence>MPETKGGLARAAEPFVCGGSAATFASIIIHPMDLAKVRMQLYGALNPGKPVPGFVSILSSLVKNDGIGSVYKGVDAAIGRQLVYGTARIGLHRYISDKMVEMNEGKSINFGMKTLSGMASGSIAVCIGTPFDIALVRLQSDSMAPVADRKNYKNVFDALTRTVKEEGAGALYKGLAPNILRGMSMNVGMLACYDQAKEVVGKLLGDPMTNGPGLPTQIGASCVAGFTAALFSMPFDLIKSRLMAQKPDPSTGKLQYGGVIDCTIQIFKKEGPAGFFGGFSAYYGRCAPHAMIILLSIESITKGYRSVLGLN</sequence>
<keyword evidence="13" id="KW-1185">Reference proteome</keyword>
<evidence type="ECO:0000256" key="8">
    <source>
        <dbReference type="ARBA" id="ARBA00023128"/>
    </source>
</evidence>
<evidence type="ECO:0000256" key="11">
    <source>
        <dbReference type="RuleBase" id="RU000488"/>
    </source>
</evidence>
<comment type="caution">
    <text evidence="12">The sequence shown here is derived from an EMBL/GenBank/DDBJ whole genome shotgun (WGS) entry which is preliminary data.</text>
</comment>
<dbReference type="Gene3D" id="1.50.40.10">
    <property type="entry name" value="Mitochondrial carrier domain"/>
    <property type="match status" value="1"/>
</dbReference>
<evidence type="ECO:0000256" key="9">
    <source>
        <dbReference type="ARBA" id="ARBA00023136"/>
    </source>
</evidence>
<dbReference type="PANTHER" id="PTHR45618">
    <property type="entry name" value="MITOCHONDRIAL DICARBOXYLATE CARRIER-RELATED"/>
    <property type="match status" value="1"/>
</dbReference>
<dbReference type="FunFam" id="1.50.40.10:FF:000009">
    <property type="entry name" value="Mitochondrial 2-oxoglutarate/malate carrier protein"/>
    <property type="match status" value="1"/>
</dbReference>
<keyword evidence="8" id="KW-0496">Mitochondrion</keyword>
<evidence type="ECO:0000313" key="13">
    <source>
        <dbReference type="Proteomes" id="UP001530315"/>
    </source>
</evidence>
<evidence type="ECO:0000256" key="5">
    <source>
        <dbReference type="ARBA" id="ARBA00022737"/>
    </source>
</evidence>
<keyword evidence="4 10" id="KW-0812">Transmembrane</keyword>
<reference evidence="12 13" key="1">
    <citation type="submission" date="2024-10" db="EMBL/GenBank/DDBJ databases">
        <title>Updated reference genomes for cyclostephanoid diatoms.</title>
        <authorList>
            <person name="Roberts W.R."/>
            <person name="Alverson A.J."/>
        </authorList>
    </citation>
    <scope>NUCLEOTIDE SEQUENCE [LARGE SCALE GENOMIC DNA]</scope>
    <source>
        <strain evidence="12 13">AJA276-08</strain>
    </source>
</reference>
<dbReference type="SUPFAM" id="SSF103506">
    <property type="entry name" value="Mitochondrial carrier"/>
    <property type="match status" value="1"/>
</dbReference>
<evidence type="ECO:0000256" key="3">
    <source>
        <dbReference type="ARBA" id="ARBA00022448"/>
    </source>
</evidence>
<evidence type="ECO:0000256" key="10">
    <source>
        <dbReference type="PROSITE-ProRule" id="PRU00282"/>
    </source>
</evidence>
<dbReference type="Pfam" id="PF00153">
    <property type="entry name" value="Mito_carr"/>
    <property type="match status" value="3"/>
</dbReference>
<gene>
    <name evidence="12" type="ORF">ACHAW5_007015</name>
</gene>
<keyword evidence="6" id="KW-0999">Mitochondrion inner membrane</keyword>
<dbReference type="InterPro" id="IPR018108">
    <property type="entry name" value="MCP_transmembrane"/>
</dbReference>
<organism evidence="12 13">
    <name type="scientific">Stephanodiscus triporus</name>
    <dbReference type="NCBI Taxonomy" id="2934178"/>
    <lineage>
        <taxon>Eukaryota</taxon>
        <taxon>Sar</taxon>
        <taxon>Stramenopiles</taxon>
        <taxon>Ochrophyta</taxon>
        <taxon>Bacillariophyta</taxon>
        <taxon>Coscinodiscophyceae</taxon>
        <taxon>Thalassiosirophycidae</taxon>
        <taxon>Stephanodiscales</taxon>
        <taxon>Stephanodiscaceae</taxon>
        <taxon>Stephanodiscus</taxon>
    </lineage>
</organism>
<dbReference type="AlphaFoldDB" id="A0ABD3P163"/>
<dbReference type="Proteomes" id="UP001530315">
    <property type="component" value="Unassembled WGS sequence"/>
</dbReference>
<name>A0ABD3P163_9STRA</name>
<keyword evidence="5" id="KW-0677">Repeat</keyword>
<evidence type="ECO:0000313" key="12">
    <source>
        <dbReference type="EMBL" id="KAL3781203.1"/>
    </source>
</evidence>
<accession>A0ABD3P163</accession>
<feature type="repeat" description="Solcar" evidence="10">
    <location>
        <begin position="9"/>
        <end position="98"/>
    </location>
</feature>
<dbReference type="PRINTS" id="PR00926">
    <property type="entry name" value="MITOCARRIER"/>
</dbReference>
<evidence type="ECO:0000256" key="4">
    <source>
        <dbReference type="ARBA" id="ARBA00022692"/>
    </source>
</evidence>
<evidence type="ECO:0000256" key="6">
    <source>
        <dbReference type="ARBA" id="ARBA00022792"/>
    </source>
</evidence>
<comment type="similarity">
    <text evidence="2 11">Belongs to the mitochondrial carrier (TC 2.A.29) family.</text>
</comment>